<dbReference type="EMBL" id="FZNX01000001">
    <property type="protein sequence ID" value="SNR33815.1"/>
    <property type="molecule type" value="Genomic_DNA"/>
</dbReference>
<evidence type="ECO:0000313" key="2">
    <source>
        <dbReference type="Proteomes" id="UP000198412"/>
    </source>
</evidence>
<organism evidence="1 2">
    <name type="scientific">Lutibacter flavus</name>
    <dbReference type="NCBI Taxonomy" id="691689"/>
    <lineage>
        <taxon>Bacteria</taxon>
        <taxon>Pseudomonadati</taxon>
        <taxon>Bacteroidota</taxon>
        <taxon>Flavobacteriia</taxon>
        <taxon>Flavobacteriales</taxon>
        <taxon>Flavobacteriaceae</taxon>
        <taxon>Lutibacter</taxon>
    </lineage>
</organism>
<protein>
    <submittedName>
        <fullName evidence="1">Uncharacterized protein</fullName>
    </submittedName>
</protein>
<dbReference type="OrthoDB" id="1374173at2"/>
<keyword evidence="2" id="KW-1185">Reference proteome</keyword>
<dbReference type="AlphaFoldDB" id="A0A238VHE1"/>
<sequence length="882" mass="102855">MKEFKKNEEVEIIKFLDYVGNDENANAVLTDFSYHKFIDKNTGVGITTAAYNYKGGNLIIISPNIVQITDKIDGKYYSDKQLGIYGETKDLWQEAMDYFGFVEIEKQNLIINCTPNQITWLYQNRKDIFGEIIQIPVLVDEIHAFTQDAVFRVEMGFCMELVYKKWEAKMTLTTATPIYGGHDIPKELDIKYYKFQRYDEPTKSLRYSTKKDDAFDFVYNENNNKNKVAVFTNNIRYHKSFSDLKTKSGTGDALRVKLAPFNGDTSREKLSFDDCDIIVFSSSYFAGFDINQDCSVCIISEQNNDAYKININNLVQSYGRCRKTVQNALYVNITSPQNGSENCTQISEEDVITSFTMFKDDFTYFSSVVGKYSAYYQVSHHKSITQSMDVNRAFLFNNALNTMNDYQQYNKGIFIERMKEYNFKVSDYVTTNTAVSKKKSTVFSERLLNLMDIDKPQLLKDYNKIKNNIKNKSNGKGVFSSKDALEYLSAYFLKVTNTSQLVEKLRTSKRVKRKDIYASMNLLLRVNTDTKYYTEQLSEEAKKNAIRLYANNDIREILEENTDLTNDWQFLYNIHQITYEKLSVEYEREIKILIEANNEELYKKYESNPQRYRDVLRVISSRVDEIFEPLSTTEIELIKDIVKKLFKRIDKGKSLYFVTFKSLRDKMVNNNLFLLTEGQANHRTILKKNREYNAMTQLSKVFRKAIPLRYLSIDLTSAHPQIIDQILGTKIGMQVYDNLMENMGISRAEAKRFFNMTLNNYKFTVAQAQKIYLDSGYDKDNALKLAKMTAKVPKGSFYVKMTMHEKRIIEKYRRILPVTCHRFHDALIVSEEAILESNIVLPTQVDEFFYHVELYNDGSEYMGPTTDTPHSSKNTIDNYQFY</sequence>
<proteinExistence type="predicted"/>
<reference evidence="2" key="1">
    <citation type="submission" date="2017-06" db="EMBL/GenBank/DDBJ databases">
        <authorList>
            <person name="Varghese N."/>
            <person name="Submissions S."/>
        </authorList>
    </citation>
    <scope>NUCLEOTIDE SEQUENCE [LARGE SCALE GENOMIC DNA]</scope>
    <source>
        <strain evidence="2">DSM 27993</strain>
    </source>
</reference>
<gene>
    <name evidence="1" type="ORF">SAMN04488111_0511</name>
</gene>
<dbReference type="Proteomes" id="UP000198412">
    <property type="component" value="Unassembled WGS sequence"/>
</dbReference>
<accession>A0A238VHE1</accession>
<name>A0A238VHE1_9FLAO</name>
<evidence type="ECO:0000313" key="1">
    <source>
        <dbReference type="EMBL" id="SNR33815.1"/>
    </source>
</evidence>
<dbReference type="RefSeq" id="WP_089376847.1">
    <property type="nucleotide sequence ID" value="NZ_FZNX01000001.1"/>
</dbReference>